<feature type="domain" description="Copper amine oxidase-like N-terminal" evidence="2">
    <location>
        <begin position="51"/>
        <end position="149"/>
    </location>
</feature>
<feature type="chain" id="PRO_5013390203" evidence="1">
    <location>
        <begin position="35"/>
        <end position="392"/>
    </location>
</feature>
<proteinExistence type="predicted"/>
<dbReference type="STRING" id="1313296.SAMN05661091_5913"/>
<dbReference type="Pfam" id="PF07833">
    <property type="entry name" value="Cu_amine_oxidN1"/>
    <property type="match status" value="1"/>
</dbReference>
<name>A0A1X7HUF6_9BACL</name>
<keyword evidence="4" id="KW-1185">Reference proteome</keyword>
<evidence type="ECO:0000313" key="3">
    <source>
        <dbReference type="EMBL" id="SMF92594.1"/>
    </source>
</evidence>
<dbReference type="InterPro" id="IPR036582">
    <property type="entry name" value="Mao_N_sf"/>
</dbReference>
<dbReference type="Proteomes" id="UP000192940">
    <property type="component" value="Chromosome I"/>
</dbReference>
<evidence type="ECO:0000259" key="2">
    <source>
        <dbReference type="Pfam" id="PF07833"/>
    </source>
</evidence>
<dbReference type="InterPro" id="IPR012854">
    <property type="entry name" value="Cu_amine_oxidase-like_N"/>
</dbReference>
<gene>
    <name evidence="3" type="ORF">SAMN05661091_5913</name>
</gene>
<accession>A0A1X7HUF6</accession>
<dbReference type="AlphaFoldDB" id="A0A1X7HUF6"/>
<protein>
    <submittedName>
        <fullName evidence="3">Copper amine oxidase N-terminal domain-containing protein</fullName>
    </submittedName>
</protein>
<evidence type="ECO:0000313" key="4">
    <source>
        <dbReference type="Proteomes" id="UP000192940"/>
    </source>
</evidence>
<dbReference type="EMBL" id="LT840184">
    <property type="protein sequence ID" value="SMF92594.1"/>
    <property type="molecule type" value="Genomic_DNA"/>
</dbReference>
<dbReference type="Gene3D" id="3.30.457.10">
    <property type="entry name" value="Copper amine oxidase-like, N-terminal domain"/>
    <property type="match status" value="1"/>
</dbReference>
<reference evidence="3 4" key="1">
    <citation type="submission" date="2017-04" db="EMBL/GenBank/DDBJ databases">
        <authorList>
            <person name="Afonso C.L."/>
            <person name="Miller P.J."/>
            <person name="Scott M.A."/>
            <person name="Spackman E."/>
            <person name="Goraichik I."/>
            <person name="Dimitrov K.M."/>
            <person name="Suarez D.L."/>
            <person name="Swayne D.E."/>
        </authorList>
    </citation>
    <scope>NUCLEOTIDE SEQUENCE [LARGE SCALE GENOMIC DNA]</scope>
    <source>
        <strain evidence="3 4">N3/975</strain>
    </source>
</reference>
<feature type="signal peptide" evidence="1">
    <location>
        <begin position="1"/>
        <end position="34"/>
    </location>
</feature>
<dbReference type="RefSeq" id="WP_208916653.1">
    <property type="nucleotide sequence ID" value="NZ_LT840184.1"/>
</dbReference>
<organism evidence="3 4">
    <name type="scientific">Paenibacillus uliginis N3/975</name>
    <dbReference type="NCBI Taxonomy" id="1313296"/>
    <lineage>
        <taxon>Bacteria</taxon>
        <taxon>Bacillati</taxon>
        <taxon>Bacillota</taxon>
        <taxon>Bacilli</taxon>
        <taxon>Bacillales</taxon>
        <taxon>Paenibacillaceae</taxon>
        <taxon>Paenibacillus</taxon>
    </lineage>
</organism>
<evidence type="ECO:0000256" key="1">
    <source>
        <dbReference type="SAM" id="SignalP"/>
    </source>
</evidence>
<keyword evidence="1" id="KW-0732">Signal</keyword>
<sequence length="392" mass="42755">MKSVKSYKITGAAALALTLVLTPLSGVLSGSAQAASAAVAQKESQKTSWNVELTNAPFKKNGVVFVPIKELSEYLDLHITVTPNKKYVYINSPFESVRIASGQSKAVNAKGTSIALGTTPIVKHGVTYVPTSLLAKSFGIPVKWNGKSKVSLQGSKQYASGAVGGMVFWLSREDGTLLTGQAGSVPKKAGKASIEHIDLLNIKPRKINPSSYVVDINNSYGEPHIHESHIRVLIYNGMIVNAGSTYYANFSGRNTKPNIDDYKGNVAIMNGSTLQLVHPTGKVVKTYNLEAITGVKDDFVVEAIEPEFLLVRPYKKATLFIVHPTAKQSILIYQNLQLDDEAKKLIEEYPPNEAGYVGDGLTYTGFKNQKLTFNWSHPLLDKNKTFTYKLPF</sequence>
<dbReference type="SUPFAM" id="SSF55383">
    <property type="entry name" value="Copper amine oxidase, domain N"/>
    <property type="match status" value="1"/>
</dbReference>